<dbReference type="Pfam" id="PF18024">
    <property type="entry name" value="HTH_50"/>
    <property type="match status" value="1"/>
</dbReference>
<dbReference type="Pfam" id="PF00158">
    <property type="entry name" value="Sigma54_activat"/>
    <property type="match status" value="1"/>
</dbReference>
<dbReference type="SMART" id="SM00382">
    <property type="entry name" value="AAA"/>
    <property type="match status" value="1"/>
</dbReference>
<comment type="caution">
    <text evidence="9">The sequence shown here is derived from an EMBL/GenBank/DDBJ whole genome shotgun (WGS) entry which is preliminary data.</text>
</comment>
<reference evidence="9 10" key="1">
    <citation type="submission" date="2024-09" db="EMBL/GenBank/DDBJ databases">
        <authorList>
            <person name="Sun Q."/>
            <person name="Mori K."/>
        </authorList>
    </citation>
    <scope>NUCLEOTIDE SEQUENCE [LARGE SCALE GENOMIC DNA]</scope>
    <source>
        <strain evidence="9 10">NCAIM B.02301</strain>
    </source>
</reference>
<evidence type="ECO:0000256" key="2">
    <source>
        <dbReference type="ARBA" id="ARBA00022797"/>
    </source>
</evidence>
<evidence type="ECO:0000256" key="3">
    <source>
        <dbReference type="ARBA" id="ARBA00022840"/>
    </source>
</evidence>
<dbReference type="CDD" id="cd00130">
    <property type="entry name" value="PAS"/>
    <property type="match status" value="1"/>
</dbReference>
<organism evidence="9 10">
    <name type="scientific">Halalkalibacter alkalisediminis</name>
    <dbReference type="NCBI Taxonomy" id="935616"/>
    <lineage>
        <taxon>Bacteria</taxon>
        <taxon>Bacillati</taxon>
        <taxon>Bacillota</taxon>
        <taxon>Bacilli</taxon>
        <taxon>Bacillales</taxon>
        <taxon>Bacillaceae</taxon>
        <taxon>Halalkalibacter</taxon>
    </lineage>
</organism>
<evidence type="ECO:0000259" key="7">
    <source>
        <dbReference type="PROSITE" id="PS50112"/>
    </source>
</evidence>
<dbReference type="SUPFAM" id="SSF46689">
    <property type="entry name" value="Homeodomain-like"/>
    <property type="match status" value="1"/>
</dbReference>
<protein>
    <recommendedName>
        <fullName evidence="4">HTH-type transcriptional regulatory protein TyrR</fullName>
    </recommendedName>
</protein>
<evidence type="ECO:0000259" key="6">
    <source>
        <dbReference type="PROSITE" id="PS50045"/>
    </source>
</evidence>
<dbReference type="InterPro" id="IPR002078">
    <property type="entry name" value="Sigma_54_int"/>
</dbReference>
<keyword evidence="3" id="KW-0067">ATP-binding</keyword>
<dbReference type="Pfam" id="PF25601">
    <property type="entry name" value="AAA_lid_14"/>
    <property type="match status" value="1"/>
</dbReference>
<dbReference type="PANTHER" id="PTHR32071:SF57">
    <property type="entry name" value="C4-DICARBOXYLATE TRANSPORT TRANSCRIPTIONAL REGULATORY PROTEIN DCTD"/>
    <property type="match status" value="1"/>
</dbReference>
<sequence>MNNSEGDSMSENHFCESEAILRALKDDLLVTDSTGKVVMISDATKALYGIEDKVILGLSVYELEKQGVFTPIVTPLVIEKKSRVNVIQTTTEGKKLLITGVPVFDDEGNVWRIASYSHDITEMVNIKNYLHDMQDEMERVKNELEVLRNQQMKDDGFVVHSDKMRKCIAIAKQVSEVDVNVLLLGESGVGKTYFAKMIHKESPRKDKPFIEVNCGAIPESLFEAEFFGYEAGSFTSANKKGKPGLAELAEGGTLFLDEIGELPLALQVKVLKFIQEKQFYRVGGTKEKKVDFRLITATNQPLEKLVAAKKFREDLYFRLNVVPIHIPPLRERTSDIVPLIEHFVQVFSTKYKRERVLDDAVLQRLYVHPWKGNVRELINLIERLVVVSPSPTITITDLPESYQQASAPDIETSKRSLPEIMEEVEKKVLTQARKQQKTTVEMAKVLGISQPSVVRKMKKHGIK</sequence>
<accession>A0ABV6NG17</accession>
<gene>
    <name evidence="9" type="ORF">ACFFH4_08955</name>
</gene>
<dbReference type="PROSITE" id="PS50113">
    <property type="entry name" value="PAC"/>
    <property type="match status" value="1"/>
</dbReference>
<dbReference type="Gene3D" id="1.10.10.60">
    <property type="entry name" value="Homeodomain-like"/>
    <property type="match status" value="1"/>
</dbReference>
<name>A0ABV6NG17_9BACI</name>
<dbReference type="InterPro" id="IPR000700">
    <property type="entry name" value="PAS-assoc_C"/>
</dbReference>
<evidence type="ECO:0000259" key="8">
    <source>
        <dbReference type="PROSITE" id="PS50113"/>
    </source>
</evidence>
<dbReference type="SUPFAM" id="SSF52540">
    <property type="entry name" value="P-loop containing nucleoside triphosphate hydrolases"/>
    <property type="match status" value="1"/>
</dbReference>
<keyword evidence="2" id="KW-0058">Aromatic hydrocarbons catabolism</keyword>
<dbReference type="Pfam" id="PF13426">
    <property type="entry name" value="PAS_9"/>
    <property type="match status" value="1"/>
</dbReference>
<proteinExistence type="predicted"/>
<keyword evidence="5" id="KW-0175">Coiled coil</keyword>
<dbReference type="InterPro" id="IPR035965">
    <property type="entry name" value="PAS-like_dom_sf"/>
</dbReference>
<dbReference type="PROSITE" id="PS00676">
    <property type="entry name" value="SIGMA54_INTERACT_2"/>
    <property type="match status" value="1"/>
</dbReference>
<feature type="domain" description="PAS" evidence="7">
    <location>
        <begin position="20"/>
        <end position="63"/>
    </location>
</feature>
<evidence type="ECO:0000256" key="4">
    <source>
        <dbReference type="ARBA" id="ARBA00029500"/>
    </source>
</evidence>
<dbReference type="EMBL" id="JBHLTR010000011">
    <property type="protein sequence ID" value="MFC0559177.1"/>
    <property type="molecule type" value="Genomic_DNA"/>
</dbReference>
<dbReference type="InterPro" id="IPR009057">
    <property type="entry name" value="Homeodomain-like_sf"/>
</dbReference>
<evidence type="ECO:0000256" key="1">
    <source>
        <dbReference type="ARBA" id="ARBA00022741"/>
    </source>
</evidence>
<feature type="domain" description="Sigma-54 factor interaction" evidence="6">
    <location>
        <begin position="157"/>
        <end position="386"/>
    </location>
</feature>
<keyword evidence="1" id="KW-0547">Nucleotide-binding</keyword>
<dbReference type="InterPro" id="IPR025943">
    <property type="entry name" value="Sigma_54_int_dom_ATP-bd_2"/>
</dbReference>
<dbReference type="PANTHER" id="PTHR32071">
    <property type="entry name" value="TRANSCRIPTIONAL REGULATORY PROTEIN"/>
    <property type="match status" value="1"/>
</dbReference>
<dbReference type="InterPro" id="IPR058031">
    <property type="entry name" value="AAA_lid_NorR"/>
</dbReference>
<dbReference type="CDD" id="cd00009">
    <property type="entry name" value="AAA"/>
    <property type="match status" value="1"/>
</dbReference>
<feature type="domain" description="PAC" evidence="8">
    <location>
        <begin position="80"/>
        <end position="132"/>
    </location>
</feature>
<dbReference type="PROSITE" id="PS00675">
    <property type="entry name" value="SIGMA54_INTERACT_1"/>
    <property type="match status" value="1"/>
</dbReference>
<evidence type="ECO:0000313" key="9">
    <source>
        <dbReference type="EMBL" id="MFC0559177.1"/>
    </source>
</evidence>
<dbReference type="PROSITE" id="PS50112">
    <property type="entry name" value="PAS"/>
    <property type="match status" value="1"/>
</dbReference>
<dbReference type="PROSITE" id="PS50045">
    <property type="entry name" value="SIGMA54_INTERACT_4"/>
    <property type="match status" value="1"/>
</dbReference>
<dbReference type="InterPro" id="IPR000014">
    <property type="entry name" value="PAS"/>
</dbReference>
<dbReference type="Proteomes" id="UP001589833">
    <property type="component" value="Unassembled WGS sequence"/>
</dbReference>
<dbReference type="Gene3D" id="3.40.50.300">
    <property type="entry name" value="P-loop containing nucleotide triphosphate hydrolases"/>
    <property type="match status" value="1"/>
</dbReference>
<dbReference type="InterPro" id="IPR003593">
    <property type="entry name" value="AAA+_ATPase"/>
</dbReference>
<dbReference type="InterPro" id="IPR030828">
    <property type="entry name" value="HTH_TyrR"/>
</dbReference>
<dbReference type="SUPFAM" id="SSF55785">
    <property type="entry name" value="PYP-like sensor domain (PAS domain)"/>
    <property type="match status" value="1"/>
</dbReference>
<evidence type="ECO:0000256" key="5">
    <source>
        <dbReference type="SAM" id="Coils"/>
    </source>
</evidence>
<dbReference type="Gene3D" id="1.10.8.60">
    <property type="match status" value="1"/>
</dbReference>
<evidence type="ECO:0000313" key="10">
    <source>
        <dbReference type="Proteomes" id="UP001589833"/>
    </source>
</evidence>
<feature type="coiled-coil region" evidence="5">
    <location>
        <begin position="123"/>
        <end position="150"/>
    </location>
</feature>
<dbReference type="InterPro" id="IPR025662">
    <property type="entry name" value="Sigma_54_int_dom_ATP-bd_1"/>
</dbReference>
<dbReference type="Gene3D" id="3.30.450.20">
    <property type="entry name" value="PAS domain"/>
    <property type="match status" value="1"/>
</dbReference>
<dbReference type="InterPro" id="IPR027417">
    <property type="entry name" value="P-loop_NTPase"/>
</dbReference>
<keyword evidence="10" id="KW-1185">Reference proteome</keyword>